<dbReference type="KEGG" id="lrn:CMV25_00240"/>
<organism evidence="4 5">
    <name type="scientific">Pseudolactococcus raffinolactis</name>
    <dbReference type="NCBI Taxonomy" id="1366"/>
    <lineage>
        <taxon>Bacteria</taxon>
        <taxon>Bacillati</taxon>
        <taxon>Bacillota</taxon>
        <taxon>Bacilli</taxon>
        <taxon>Lactobacillales</taxon>
        <taxon>Streptococcaceae</taxon>
        <taxon>Pseudolactococcus</taxon>
    </lineage>
</organism>
<gene>
    <name evidence="4" type="ORF">GU334_06700</name>
    <name evidence="3" type="ORF">GU336_05295</name>
</gene>
<sequence length="201" mass="20951">MKKILSTLMISMTVLMGVQAVSADQTVDGKSTGDIPVKGTLGADNTDPGTSIPETDPAWINVTIPTDTIFYNTAAKKDINAPTYSIVNNSGRPVKVTADSFTSDSNNAGMPTDFKLNLDVTGTTGNPAKSASTELIKNGTITAKSTELITLANNANQFKASDPVATGVDNKATFTFSGTATSATALVLHYTLGMKFDAISF</sequence>
<evidence type="ECO:0000256" key="1">
    <source>
        <dbReference type="SAM" id="MobiDB-lite"/>
    </source>
</evidence>
<accession>A0A290PVG9</accession>
<evidence type="ECO:0000313" key="5">
    <source>
        <dbReference type="Proteomes" id="UP000501558"/>
    </source>
</evidence>
<reference evidence="5 6" key="1">
    <citation type="submission" date="2019-12" db="EMBL/GenBank/DDBJ databases">
        <title>Whole genome sequences of Lactococcus raffinolactis strains isolated from sewage.</title>
        <authorList>
            <person name="Ybazeta G."/>
            <person name="Ross M."/>
            <person name="Brabant-Kirwan D."/>
            <person name="Saleh M."/>
            <person name="Dillon J.A."/>
            <person name="Splinter K."/>
            <person name="Nokhbeh R."/>
        </authorList>
    </citation>
    <scope>NUCLEOTIDE SEQUENCE [LARGE SCALE GENOMIC DNA]</scope>
    <source>
        <strain evidence="4 5">Lr_19_14</strain>
        <strain evidence="3 6">Lr_19_5</strain>
    </source>
</reference>
<feature type="signal peptide" evidence="2">
    <location>
        <begin position="1"/>
        <end position="23"/>
    </location>
</feature>
<keyword evidence="2" id="KW-0732">Signal</keyword>
<dbReference type="EMBL" id="CP047616">
    <property type="protein sequence ID" value="QIW53601.1"/>
    <property type="molecule type" value="Genomic_DNA"/>
</dbReference>
<dbReference type="RefSeq" id="WP_096039187.1">
    <property type="nucleotide sequence ID" value="NZ_CBCPKB010000002.1"/>
</dbReference>
<evidence type="ECO:0000313" key="6">
    <source>
        <dbReference type="Proteomes" id="UP000501945"/>
    </source>
</evidence>
<keyword evidence="5" id="KW-1185">Reference proteome</keyword>
<protein>
    <submittedName>
        <fullName evidence="4">Uncharacterized protein</fullName>
    </submittedName>
</protein>
<dbReference type="AlphaFoldDB" id="A0A290PVG9"/>
<name>A0A290PVG9_9LACT</name>
<feature type="region of interest" description="Disordered" evidence="1">
    <location>
        <begin position="27"/>
        <end position="53"/>
    </location>
</feature>
<proteinExistence type="predicted"/>
<evidence type="ECO:0000256" key="2">
    <source>
        <dbReference type="SAM" id="SignalP"/>
    </source>
</evidence>
<evidence type="ECO:0000313" key="3">
    <source>
        <dbReference type="EMBL" id="QIW53601.1"/>
    </source>
</evidence>
<evidence type="ECO:0000313" key="4">
    <source>
        <dbReference type="EMBL" id="QIW58611.1"/>
    </source>
</evidence>
<dbReference type="EMBL" id="CP047628">
    <property type="protein sequence ID" value="QIW58611.1"/>
    <property type="molecule type" value="Genomic_DNA"/>
</dbReference>
<feature type="chain" id="PRO_5044572644" evidence="2">
    <location>
        <begin position="24"/>
        <end position="201"/>
    </location>
</feature>
<dbReference type="Proteomes" id="UP000501558">
    <property type="component" value="Chromosome"/>
</dbReference>
<dbReference type="Proteomes" id="UP000501945">
    <property type="component" value="Chromosome"/>
</dbReference>